<comment type="similarity">
    <text evidence="1 2">Belongs to the CutC family.</text>
</comment>
<comment type="caution">
    <text evidence="3">The sequence shown here is derived from an EMBL/GenBank/DDBJ whole genome shotgun (WGS) entry which is preliminary data.</text>
</comment>
<sequence length="252" mass="26096">MTPPPGRALVEICVGDAASAVAAADAGADRLELCADLGAGGTTPSLGAVRQVLARTAVPVRVMVRPRGGGFRYDTTELAVMLDDVAALRETFGADRDRLGVVTGALTGDRSVDEDATARLVEAADPLPVVFHKAFDEVPDQARALETLAELGVAAVLTSGGAADALTGAPRLAELREQAAERLDLVAGGGVRAHNVAEVIRRSGLDQVHLRAPATDGWPEATDPALVREVLAALDRQASTLDRQASIRSRSS</sequence>
<name>A0A542XAU7_9MICO</name>
<dbReference type="Proteomes" id="UP000318336">
    <property type="component" value="Unassembled WGS sequence"/>
</dbReference>
<proteinExistence type="inferred from homology"/>
<evidence type="ECO:0000313" key="4">
    <source>
        <dbReference type="Proteomes" id="UP000318336"/>
    </source>
</evidence>
<evidence type="ECO:0000313" key="3">
    <source>
        <dbReference type="EMBL" id="TQL32947.1"/>
    </source>
</evidence>
<dbReference type="RefSeq" id="WP_236022281.1">
    <property type="nucleotide sequence ID" value="NZ_CAJTBP010000001.1"/>
</dbReference>
<dbReference type="InterPro" id="IPR005627">
    <property type="entry name" value="CutC-like"/>
</dbReference>
<dbReference type="EMBL" id="VFOK01000001">
    <property type="protein sequence ID" value="TQL32947.1"/>
    <property type="molecule type" value="Genomic_DNA"/>
</dbReference>
<organism evidence="3 4">
    <name type="scientific">Barrientosiimonas humi</name>
    <dbReference type="NCBI Taxonomy" id="999931"/>
    <lineage>
        <taxon>Bacteria</taxon>
        <taxon>Bacillati</taxon>
        <taxon>Actinomycetota</taxon>
        <taxon>Actinomycetes</taxon>
        <taxon>Micrococcales</taxon>
        <taxon>Dermacoccaceae</taxon>
        <taxon>Barrientosiimonas</taxon>
    </lineage>
</organism>
<dbReference type="AlphaFoldDB" id="A0A542XAU7"/>
<dbReference type="HAMAP" id="MF_00795">
    <property type="entry name" value="CutC"/>
    <property type="match status" value="1"/>
</dbReference>
<keyword evidence="2" id="KW-0963">Cytoplasm</keyword>
<dbReference type="InterPro" id="IPR036822">
    <property type="entry name" value="CutC-like_dom_sf"/>
</dbReference>
<dbReference type="GO" id="GO:0005507">
    <property type="term" value="F:copper ion binding"/>
    <property type="evidence" value="ECO:0007669"/>
    <property type="project" value="TreeGrafter"/>
</dbReference>
<keyword evidence="4" id="KW-1185">Reference proteome</keyword>
<comment type="subcellular location">
    <subcellularLocation>
        <location evidence="2">Cytoplasm</location>
    </subcellularLocation>
</comment>
<accession>A0A542XAU7</accession>
<gene>
    <name evidence="2" type="primary">cutC</name>
    <name evidence="3" type="ORF">FB554_1080</name>
</gene>
<dbReference type="PANTHER" id="PTHR12598:SF0">
    <property type="entry name" value="COPPER HOMEOSTASIS PROTEIN CUTC HOMOLOG"/>
    <property type="match status" value="1"/>
</dbReference>
<dbReference type="SUPFAM" id="SSF110395">
    <property type="entry name" value="CutC-like"/>
    <property type="match status" value="1"/>
</dbReference>
<dbReference type="GO" id="GO:0005737">
    <property type="term" value="C:cytoplasm"/>
    <property type="evidence" value="ECO:0007669"/>
    <property type="project" value="UniProtKB-SubCell"/>
</dbReference>
<evidence type="ECO:0000256" key="2">
    <source>
        <dbReference type="HAMAP-Rule" id="MF_00795"/>
    </source>
</evidence>
<dbReference type="Pfam" id="PF03932">
    <property type="entry name" value="CutC"/>
    <property type="match status" value="1"/>
</dbReference>
<dbReference type="PANTHER" id="PTHR12598">
    <property type="entry name" value="COPPER HOMEOSTASIS PROTEIN CUTC"/>
    <property type="match status" value="1"/>
</dbReference>
<reference evidence="3 4" key="1">
    <citation type="submission" date="2019-06" db="EMBL/GenBank/DDBJ databases">
        <title>Sequencing the genomes of 1000 actinobacteria strains.</title>
        <authorList>
            <person name="Klenk H.-P."/>
        </authorList>
    </citation>
    <scope>NUCLEOTIDE SEQUENCE [LARGE SCALE GENOMIC DNA]</scope>
    <source>
        <strain evidence="3 4">DSM 24617</strain>
    </source>
</reference>
<comment type="caution">
    <text evidence="2">Once thought to be involved in copper homeostasis, experiments in E.coli have shown this is not the case.</text>
</comment>
<protein>
    <recommendedName>
        <fullName evidence="2">PF03932 family protein CutC</fullName>
    </recommendedName>
</protein>
<dbReference type="Gene3D" id="3.20.20.380">
    <property type="entry name" value="Copper homeostasis (CutC) domain"/>
    <property type="match status" value="1"/>
</dbReference>
<evidence type="ECO:0000256" key="1">
    <source>
        <dbReference type="ARBA" id="ARBA00007768"/>
    </source>
</evidence>